<dbReference type="SUPFAM" id="SSF48452">
    <property type="entry name" value="TPR-like"/>
    <property type="match status" value="1"/>
</dbReference>
<keyword evidence="4" id="KW-1185">Reference proteome</keyword>
<dbReference type="InterPro" id="IPR011990">
    <property type="entry name" value="TPR-like_helical_dom_sf"/>
</dbReference>
<evidence type="ECO:0000313" key="3">
    <source>
        <dbReference type="EMBL" id="MRW82982.1"/>
    </source>
</evidence>
<sequence>MFISSRFSEFSGLRKLLAHKLREVELHVIELDDNGADDRPPPEFCVGLIKHAELVVLILGDSYGPLAEGHELSHTHLEYRASQDADSDARVLPYFVQAVPGMVQDAAQEQFRQEVQRNHRTAEHVRPQEEQAWAELASAIFNDILRTLLELKFQEAGQGDDDLDYASGEEANAELQRLQNLRQQPMSELASMLAPLAIDSTVDALSQPRALEAYEQMKEARFALQIGERRIAERHLRCAVDLRPLDPAAAEWLARVLVSGGRRKSALEAVTLADRAARIYAKTEQSLRAAASLVLAARASADYDHALAIDYARAAVEQAGWYAQTHFELARQLSMANQADGALASLDRAFNCHPPIIEGVYNDPAFEKNREAVDGLIRDMHQRVGSVITGVTASETAMAKRLGLAPRNTRDLSADARLWRRVYACRDAVRRQMRELQNLAASYVSSVALNAPNDAASPVYVLEAAALSLHMQDALEISFLVSAGASVEAGKPVFRYRSANSRTSHTWHAPVGMKLVWTARTTSLHASDRVLTWSPLPEYTSAAEYRNLQASAQRALAQAQHRNAHLGIQKTTVGRKLMAGLAAICAGAASAYLLRAQTAPAMLLGMATLYTAYLCNQLRHQHVALRGALSECVRHIANEERQIGEAQRNLDALRRIENDRLELLREMVAMFERQSLSLVSVSMPFQGLRSARTGDWVIVALSSAKNYAKELGLALEVREDANLHAQSGKLSLHRVAHRSNSEIILERTSAYLPPRQA</sequence>
<comment type="caution">
    <text evidence="3">The sequence shown here is derived from an EMBL/GenBank/DDBJ whole genome shotgun (WGS) entry which is preliminary data.</text>
</comment>
<feature type="domain" description="DUF4062" evidence="2">
    <location>
        <begin position="2"/>
        <end position="80"/>
    </location>
</feature>
<dbReference type="EMBL" id="WKJL01000001">
    <property type="protein sequence ID" value="MRW82982.1"/>
    <property type="molecule type" value="Genomic_DNA"/>
</dbReference>
<evidence type="ECO:0000313" key="4">
    <source>
        <dbReference type="Proteomes" id="UP000439986"/>
    </source>
</evidence>
<dbReference type="RefSeq" id="WP_166454789.1">
    <property type="nucleotide sequence ID" value="NZ_WKJL01000001.1"/>
</dbReference>
<dbReference type="InterPro" id="IPR025139">
    <property type="entry name" value="DUF4062"/>
</dbReference>
<feature type="coiled-coil region" evidence="1">
    <location>
        <begin position="629"/>
        <end position="656"/>
    </location>
</feature>
<organism evidence="3 4">
    <name type="scientific">Duganella aquatilis</name>
    <dbReference type="NCBI Taxonomy" id="2666082"/>
    <lineage>
        <taxon>Bacteria</taxon>
        <taxon>Pseudomonadati</taxon>
        <taxon>Pseudomonadota</taxon>
        <taxon>Betaproteobacteria</taxon>
        <taxon>Burkholderiales</taxon>
        <taxon>Oxalobacteraceae</taxon>
        <taxon>Telluria group</taxon>
        <taxon>Duganella</taxon>
    </lineage>
</organism>
<protein>
    <submittedName>
        <fullName evidence="3">DUF4062 domain-containing protein</fullName>
    </submittedName>
</protein>
<proteinExistence type="predicted"/>
<keyword evidence="1" id="KW-0175">Coiled coil</keyword>
<dbReference type="Proteomes" id="UP000439986">
    <property type="component" value="Unassembled WGS sequence"/>
</dbReference>
<name>A0A844D2T6_9BURK</name>
<evidence type="ECO:0000256" key="1">
    <source>
        <dbReference type="SAM" id="Coils"/>
    </source>
</evidence>
<gene>
    <name evidence="3" type="ORF">GJ698_02615</name>
</gene>
<accession>A0A844D2T6</accession>
<evidence type="ECO:0000259" key="2">
    <source>
        <dbReference type="Pfam" id="PF13271"/>
    </source>
</evidence>
<dbReference type="AlphaFoldDB" id="A0A844D2T6"/>
<reference evidence="3 4" key="1">
    <citation type="submission" date="2019-11" db="EMBL/GenBank/DDBJ databases">
        <title>Novel species isolated from a subtropical stream in China.</title>
        <authorList>
            <person name="Lu H."/>
        </authorList>
    </citation>
    <scope>NUCLEOTIDE SEQUENCE [LARGE SCALE GENOMIC DNA]</scope>
    <source>
        <strain evidence="3 4">FT26W</strain>
    </source>
</reference>
<dbReference type="Pfam" id="PF13271">
    <property type="entry name" value="DUF4062"/>
    <property type="match status" value="1"/>
</dbReference>
<dbReference type="Gene3D" id="1.25.40.10">
    <property type="entry name" value="Tetratricopeptide repeat domain"/>
    <property type="match status" value="1"/>
</dbReference>